<name>A0ABU7T5Q7_9HYPH</name>
<protein>
    <submittedName>
        <fullName evidence="2">Pilus assembly protein TadE</fullName>
    </submittedName>
</protein>
<sequence>MNGPFRRFLLGAQAGANCSNRRASHRETAHRSPRSGLVAHVPRFRAAEEGLAAVEFAVALPVLLLILLAGTQLTLYVDATRKVDLIAQSISQMISQSMPPDNKSVALVDASDLHFSFDSALVLFPYLLRDSARQGVAWWEDISINYASIAFKPKSAFCADSLDMSACYTANVVWTSTGTAQPQEGPNFRPCGVEQQPADDAAAPSRATLPRSVYGPSSLLVIDVVFTFKPTFGSGLVSPVRIARSAYVQPRYASLINYDTANNTGIATKCSGY</sequence>
<dbReference type="InterPro" id="IPR012495">
    <property type="entry name" value="TadE-like_dom"/>
</dbReference>
<organism evidence="2 3">
    <name type="scientific">Methylobacterium radiotolerans</name>
    <dbReference type="NCBI Taxonomy" id="31998"/>
    <lineage>
        <taxon>Bacteria</taxon>
        <taxon>Pseudomonadati</taxon>
        <taxon>Pseudomonadota</taxon>
        <taxon>Alphaproteobacteria</taxon>
        <taxon>Hyphomicrobiales</taxon>
        <taxon>Methylobacteriaceae</taxon>
        <taxon>Methylobacterium</taxon>
    </lineage>
</organism>
<comment type="caution">
    <text evidence="2">The sequence shown here is derived from an EMBL/GenBank/DDBJ whole genome shotgun (WGS) entry which is preliminary data.</text>
</comment>
<evidence type="ECO:0000313" key="3">
    <source>
        <dbReference type="Proteomes" id="UP001349262"/>
    </source>
</evidence>
<evidence type="ECO:0000259" key="1">
    <source>
        <dbReference type="Pfam" id="PF07811"/>
    </source>
</evidence>
<gene>
    <name evidence="2" type="ORF">MRSR164_02300</name>
</gene>
<evidence type="ECO:0000313" key="2">
    <source>
        <dbReference type="EMBL" id="MEE7455684.1"/>
    </source>
</evidence>
<reference evidence="2 3" key="1">
    <citation type="journal article" date="2012" name="Genet. Mol. Biol.">
        <title>Analysis of 16S rRNA and mxaF genes revealing insights into Methylobacterium niche-specific plant association.</title>
        <authorList>
            <person name="Dourado M.N."/>
            <person name="Andreote F.D."/>
            <person name="Dini-Andreote F."/>
            <person name="Conti R."/>
            <person name="Araujo J.M."/>
            <person name="Araujo W.L."/>
        </authorList>
    </citation>
    <scope>NUCLEOTIDE SEQUENCE [LARGE SCALE GENOMIC DNA]</scope>
    <source>
        <strain evidence="2 3">SR1.6/4</strain>
    </source>
</reference>
<dbReference type="EMBL" id="MLBY01000002">
    <property type="protein sequence ID" value="MEE7455684.1"/>
    <property type="molecule type" value="Genomic_DNA"/>
</dbReference>
<accession>A0ABU7T5Q7</accession>
<proteinExistence type="predicted"/>
<keyword evidence="3" id="KW-1185">Reference proteome</keyword>
<dbReference type="Pfam" id="PF07811">
    <property type="entry name" value="TadE"/>
    <property type="match status" value="1"/>
</dbReference>
<feature type="domain" description="TadE-like" evidence="1">
    <location>
        <begin position="50"/>
        <end position="84"/>
    </location>
</feature>
<dbReference type="Proteomes" id="UP001349262">
    <property type="component" value="Unassembled WGS sequence"/>
</dbReference>